<dbReference type="EMBL" id="MN740675">
    <property type="protein sequence ID" value="QHS80092.1"/>
    <property type="molecule type" value="Genomic_DNA"/>
</dbReference>
<sequence length="146" mass="16945">MNHLSFPILLLSSILATSIYTLRKILLNHFTIEENMFIDILLYPIGILTLLYFTLDRKKLTKKWDNGLIQRYIPHFLLITFLIVLSIYSGFWLVANHDMSWLKPMRAGLTIIMISLAGYYIFNENFSMKKLLGTILIIAGITTMNI</sequence>
<evidence type="ECO:0000256" key="1">
    <source>
        <dbReference type="SAM" id="Phobius"/>
    </source>
</evidence>
<dbReference type="Gene3D" id="1.10.3730.20">
    <property type="match status" value="1"/>
</dbReference>
<accession>A0A6C0AK46</accession>
<feature type="transmembrane region" description="Helical" evidence="1">
    <location>
        <begin position="101"/>
        <end position="122"/>
    </location>
</feature>
<keyword evidence="1" id="KW-1133">Transmembrane helix</keyword>
<feature type="transmembrane region" description="Helical" evidence="1">
    <location>
        <begin position="76"/>
        <end position="95"/>
    </location>
</feature>
<reference evidence="3" key="1">
    <citation type="journal article" date="2020" name="Nature">
        <title>Giant virus diversity and host interactions through global metagenomics.</title>
        <authorList>
            <person name="Schulz F."/>
            <person name="Roux S."/>
            <person name="Paez-Espino D."/>
            <person name="Jungbluth S."/>
            <person name="Walsh D.A."/>
            <person name="Denef V.J."/>
            <person name="McMahon K.D."/>
            <person name="Konstantinidis K.T."/>
            <person name="Eloe-Fadrosh E.A."/>
            <person name="Kyrpides N.C."/>
            <person name="Woyke T."/>
        </authorList>
    </citation>
    <scope>NUCLEOTIDE SEQUENCE</scope>
    <source>
        <strain evidence="3">GVMAG-S-1039698-54</strain>
    </source>
</reference>
<name>A0A6C0AK46_9ZZZZ</name>
<proteinExistence type="predicted"/>
<dbReference type="InterPro" id="IPR000620">
    <property type="entry name" value="EamA_dom"/>
</dbReference>
<feature type="domain" description="EamA" evidence="2">
    <location>
        <begin position="9"/>
        <end position="144"/>
    </location>
</feature>
<dbReference type="GO" id="GO:0016020">
    <property type="term" value="C:membrane"/>
    <property type="evidence" value="ECO:0007669"/>
    <property type="project" value="InterPro"/>
</dbReference>
<organism evidence="3">
    <name type="scientific">viral metagenome</name>
    <dbReference type="NCBI Taxonomy" id="1070528"/>
    <lineage>
        <taxon>unclassified sequences</taxon>
        <taxon>metagenomes</taxon>
        <taxon>organismal metagenomes</taxon>
    </lineage>
</organism>
<dbReference type="AlphaFoldDB" id="A0A6C0AK46"/>
<dbReference type="Pfam" id="PF00892">
    <property type="entry name" value="EamA"/>
    <property type="match status" value="1"/>
</dbReference>
<evidence type="ECO:0000313" key="3">
    <source>
        <dbReference type="EMBL" id="QHS80092.1"/>
    </source>
</evidence>
<keyword evidence="1" id="KW-0472">Membrane</keyword>
<feature type="transmembrane region" description="Helical" evidence="1">
    <location>
        <begin position="37"/>
        <end position="55"/>
    </location>
</feature>
<dbReference type="InterPro" id="IPR037185">
    <property type="entry name" value="EmrE-like"/>
</dbReference>
<protein>
    <recommendedName>
        <fullName evidence="2">EamA domain-containing protein</fullName>
    </recommendedName>
</protein>
<keyword evidence="1" id="KW-0812">Transmembrane</keyword>
<evidence type="ECO:0000259" key="2">
    <source>
        <dbReference type="Pfam" id="PF00892"/>
    </source>
</evidence>
<dbReference type="SUPFAM" id="SSF103481">
    <property type="entry name" value="Multidrug resistance efflux transporter EmrE"/>
    <property type="match status" value="1"/>
</dbReference>